<feature type="chain" id="PRO_5006601635" description="histidine kinase" evidence="7">
    <location>
        <begin position="20"/>
        <end position="458"/>
    </location>
</feature>
<dbReference type="Gene3D" id="3.30.450.20">
    <property type="entry name" value="PAS domain"/>
    <property type="match status" value="1"/>
</dbReference>
<feature type="transmembrane region" description="Helical" evidence="6">
    <location>
        <begin position="35"/>
        <end position="57"/>
    </location>
</feature>
<dbReference type="PROSITE" id="PS50112">
    <property type="entry name" value="PAS"/>
    <property type="match status" value="1"/>
</dbReference>
<dbReference type="SUPFAM" id="SSF55785">
    <property type="entry name" value="PYP-like sensor domain (PAS domain)"/>
    <property type="match status" value="1"/>
</dbReference>
<feature type="domain" description="PAS" evidence="9">
    <location>
        <begin position="98"/>
        <end position="145"/>
    </location>
</feature>
<dbReference type="InterPro" id="IPR052162">
    <property type="entry name" value="Sensor_kinase/Photoreceptor"/>
</dbReference>
<evidence type="ECO:0000256" key="5">
    <source>
        <dbReference type="ARBA" id="ARBA00022777"/>
    </source>
</evidence>
<evidence type="ECO:0000256" key="6">
    <source>
        <dbReference type="SAM" id="Phobius"/>
    </source>
</evidence>
<evidence type="ECO:0000313" key="11">
    <source>
        <dbReference type="Proteomes" id="UP000065641"/>
    </source>
</evidence>
<evidence type="ECO:0000256" key="4">
    <source>
        <dbReference type="ARBA" id="ARBA00022679"/>
    </source>
</evidence>
<dbReference type="PANTHER" id="PTHR43304:SF1">
    <property type="entry name" value="PAC DOMAIN-CONTAINING PROTEIN"/>
    <property type="match status" value="1"/>
</dbReference>
<keyword evidence="5 10" id="KW-0418">Kinase</keyword>
<dbReference type="KEGG" id="pspi:PS2015_2532"/>
<dbReference type="SMART" id="SM00091">
    <property type="entry name" value="PAS"/>
    <property type="match status" value="1"/>
</dbReference>
<dbReference type="Pfam" id="PF00989">
    <property type="entry name" value="PAS"/>
    <property type="match status" value="1"/>
</dbReference>
<dbReference type="Proteomes" id="UP000065641">
    <property type="component" value="Chromosome"/>
</dbReference>
<keyword evidence="6" id="KW-1133">Transmembrane helix</keyword>
<dbReference type="InterPro" id="IPR005467">
    <property type="entry name" value="His_kinase_dom"/>
</dbReference>
<evidence type="ECO:0000313" key="10">
    <source>
        <dbReference type="EMBL" id="ALO47166.1"/>
    </source>
</evidence>
<proteinExistence type="predicted"/>
<protein>
    <recommendedName>
        <fullName evidence="2">histidine kinase</fullName>
        <ecNumber evidence="2">2.7.13.3</ecNumber>
    </recommendedName>
</protein>
<keyword evidence="6" id="KW-0812">Transmembrane</keyword>
<dbReference type="PROSITE" id="PS50109">
    <property type="entry name" value="HIS_KIN"/>
    <property type="match status" value="1"/>
</dbReference>
<dbReference type="InterPro" id="IPR000014">
    <property type="entry name" value="PAS"/>
</dbReference>
<dbReference type="AlphaFoldDB" id="A0A0S2KGD3"/>
<dbReference type="EC" id="2.7.13.3" evidence="2"/>
<dbReference type="OrthoDB" id="1931120at2"/>
<evidence type="ECO:0000256" key="2">
    <source>
        <dbReference type="ARBA" id="ARBA00012438"/>
    </source>
</evidence>
<dbReference type="PANTHER" id="PTHR43304">
    <property type="entry name" value="PHYTOCHROME-LIKE PROTEIN CPH1"/>
    <property type="match status" value="1"/>
</dbReference>
<evidence type="ECO:0000256" key="3">
    <source>
        <dbReference type="ARBA" id="ARBA00022553"/>
    </source>
</evidence>
<feature type="domain" description="Histidine kinase" evidence="8">
    <location>
        <begin position="228"/>
        <end position="458"/>
    </location>
</feature>
<keyword evidence="3" id="KW-0597">Phosphoprotein</keyword>
<keyword evidence="4" id="KW-0808">Transferase</keyword>
<accession>A0A0S2KGD3</accession>
<dbReference type="GO" id="GO:0004673">
    <property type="term" value="F:protein histidine kinase activity"/>
    <property type="evidence" value="ECO:0007669"/>
    <property type="project" value="UniProtKB-EC"/>
</dbReference>
<keyword evidence="11" id="KW-1185">Reference proteome</keyword>
<dbReference type="STRING" id="1249552.PS2015_2532"/>
<dbReference type="Gene3D" id="1.10.287.130">
    <property type="match status" value="1"/>
</dbReference>
<dbReference type="InterPro" id="IPR036890">
    <property type="entry name" value="HATPase_C_sf"/>
</dbReference>
<organism evidence="10 11">
    <name type="scientific">Pseudohongiella spirulinae</name>
    <dbReference type="NCBI Taxonomy" id="1249552"/>
    <lineage>
        <taxon>Bacteria</taxon>
        <taxon>Pseudomonadati</taxon>
        <taxon>Pseudomonadota</taxon>
        <taxon>Gammaproteobacteria</taxon>
        <taxon>Pseudomonadales</taxon>
        <taxon>Pseudohongiellaceae</taxon>
        <taxon>Pseudohongiella</taxon>
    </lineage>
</organism>
<dbReference type="GO" id="GO:0006355">
    <property type="term" value="P:regulation of DNA-templated transcription"/>
    <property type="evidence" value="ECO:0007669"/>
    <property type="project" value="InterPro"/>
</dbReference>
<evidence type="ECO:0000256" key="1">
    <source>
        <dbReference type="ARBA" id="ARBA00000085"/>
    </source>
</evidence>
<comment type="catalytic activity">
    <reaction evidence="1">
        <text>ATP + protein L-histidine = ADP + protein N-phospho-L-histidine.</text>
        <dbReference type="EC" id="2.7.13.3"/>
    </reaction>
</comment>
<dbReference type="InterPro" id="IPR013767">
    <property type="entry name" value="PAS_fold"/>
</dbReference>
<dbReference type="NCBIfam" id="TIGR00229">
    <property type="entry name" value="sensory_box"/>
    <property type="match status" value="1"/>
</dbReference>
<reference evidence="10 11" key="1">
    <citation type="submission" date="2015-11" db="EMBL/GenBank/DDBJ databases">
        <authorList>
            <person name="Zhang Y."/>
            <person name="Guo Z."/>
        </authorList>
    </citation>
    <scope>NUCLEOTIDE SEQUENCE [LARGE SCALE GENOMIC DNA]</scope>
    <source>
        <strain evidence="10 11">KCTC 32221</strain>
    </source>
</reference>
<dbReference type="InterPro" id="IPR035965">
    <property type="entry name" value="PAS-like_dom_sf"/>
</dbReference>
<evidence type="ECO:0000259" key="9">
    <source>
        <dbReference type="PROSITE" id="PS50112"/>
    </source>
</evidence>
<sequence length="458" mass="51312" precursor="true">MKHLLALLTLMGISLQAHADIFAVFRYEDGSTNWQYIANTSASLLIIILLVVLGFLIRAHLRARRSNRALTEIKATLEERVAQRTQVLQETAEQLRKREAYIASIVNSMPVMLAGINDKLEVTQWNKTAEEFTGRPYADVVGENLWKAYPGITLTEEQVQGVLDSGETLHLKHTQRGQYTYDITLYRLKHNDETGIVILISDVTKQVNAENKVAERDKLSALGELASAMAFDISRPIDTILQRVDRSRERLDASELGEVKTFLLKEVDVVGQSARQANAIAQNLLDLSRGHRDVRQPAAITAIMDRSIALAAELLIDVDGLDFKDVDIRRDYADDLPEVACYPNELQQVFMRVLRSAFYAVKPQADSAGAAPQIKVGIGKFFDSVWVKIEHRGQVLSEQAQLCIFEPFFASAAGADECPVEQRLSYPYFIVTEHHRGHMSVTSDEELGTTFNIQLSLV</sequence>
<dbReference type="SUPFAM" id="SSF55874">
    <property type="entry name" value="ATPase domain of HSP90 chaperone/DNA topoisomerase II/histidine kinase"/>
    <property type="match status" value="1"/>
</dbReference>
<keyword evidence="6" id="KW-0472">Membrane</keyword>
<dbReference type="EMBL" id="CP013189">
    <property type="protein sequence ID" value="ALO47166.1"/>
    <property type="molecule type" value="Genomic_DNA"/>
</dbReference>
<gene>
    <name evidence="10" type="ORF">PS2015_2532</name>
</gene>
<name>A0A0S2KGD3_9GAMM</name>
<dbReference type="Gene3D" id="3.30.565.10">
    <property type="entry name" value="Histidine kinase-like ATPase, C-terminal domain"/>
    <property type="match status" value="1"/>
</dbReference>
<evidence type="ECO:0000256" key="7">
    <source>
        <dbReference type="SAM" id="SignalP"/>
    </source>
</evidence>
<evidence type="ECO:0000259" key="8">
    <source>
        <dbReference type="PROSITE" id="PS50109"/>
    </source>
</evidence>
<dbReference type="RefSeq" id="WP_058022584.1">
    <property type="nucleotide sequence ID" value="NZ_CP013189.1"/>
</dbReference>
<keyword evidence="7" id="KW-0732">Signal</keyword>
<feature type="signal peptide" evidence="7">
    <location>
        <begin position="1"/>
        <end position="19"/>
    </location>
</feature>